<dbReference type="CDD" id="cd00190">
    <property type="entry name" value="Tryp_SPc"/>
    <property type="match status" value="1"/>
</dbReference>
<proteinExistence type="predicted"/>
<dbReference type="PROSITE" id="PS00135">
    <property type="entry name" value="TRYPSIN_SER"/>
    <property type="match status" value="1"/>
</dbReference>
<dbReference type="FunFam" id="2.40.10.10:FF:000003">
    <property type="entry name" value="Transmembrane serine protease 3"/>
    <property type="match status" value="1"/>
</dbReference>
<dbReference type="SMART" id="SM00020">
    <property type="entry name" value="Tryp_SPc"/>
    <property type="match status" value="1"/>
</dbReference>
<dbReference type="InterPro" id="IPR018114">
    <property type="entry name" value="TRYPSIN_HIS"/>
</dbReference>
<dbReference type="InParanoid" id="A7RKX8"/>
<evidence type="ECO:0000259" key="6">
    <source>
        <dbReference type="PROSITE" id="PS50240"/>
    </source>
</evidence>
<dbReference type="PANTHER" id="PTHR24264">
    <property type="entry name" value="TRYPSIN-RELATED"/>
    <property type="match status" value="1"/>
</dbReference>
<dbReference type="HOGENOM" id="CLU_006842_0_4_1"/>
<evidence type="ECO:0000256" key="3">
    <source>
        <dbReference type="ARBA" id="ARBA00022825"/>
    </source>
</evidence>
<dbReference type="GO" id="GO:0006508">
    <property type="term" value="P:proteolysis"/>
    <property type="evidence" value="ECO:0000318"/>
    <property type="project" value="GO_Central"/>
</dbReference>
<gene>
    <name evidence="7" type="ORF">NEMVEDRAFT_v1g85345</name>
</gene>
<dbReference type="EMBL" id="DS469517">
    <property type="protein sequence ID" value="EDO47761.1"/>
    <property type="molecule type" value="Genomic_DNA"/>
</dbReference>
<evidence type="ECO:0000313" key="7">
    <source>
        <dbReference type="EMBL" id="EDO47761.1"/>
    </source>
</evidence>
<feature type="non-terminal residue" evidence="7">
    <location>
        <position position="1"/>
    </location>
</feature>
<dbReference type="InterPro" id="IPR033116">
    <property type="entry name" value="TRYPSIN_SER"/>
</dbReference>
<sequence length="240" mass="26751">RIVGGVVAKPGAWPWQVALIWAKGHDKGAQFCGGSLIDPEWVLTAAHCFEITKDKSQYMLRLGEHNFNEDEGTEQDFYIEKYYIHPKYDEKTTDNDMALIKLDRPATLNKRVNTICLPEADDEFKPGTKCTISGWGALQEGAGSTSKVLMQAKVPLVSRDQCSHQQSYGDRITENMLCAGMRQGGVDSCQGDSGGPFVCTNPENPRQWTLVGVTSWGKGCARALKYGIYANVRRYLHWIN</sequence>
<keyword evidence="1 5" id="KW-0645">Protease</keyword>
<dbReference type="InterPro" id="IPR043504">
    <property type="entry name" value="Peptidase_S1_PA_chymotrypsin"/>
</dbReference>
<dbReference type="PANTHER" id="PTHR24264:SF54">
    <property type="entry name" value="PEPTIDASE S1 DOMAIN-CONTAINING PROTEIN"/>
    <property type="match status" value="1"/>
</dbReference>
<dbReference type="GO" id="GO:0004252">
    <property type="term" value="F:serine-type endopeptidase activity"/>
    <property type="evidence" value="ECO:0000318"/>
    <property type="project" value="GO_Central"/>
</dbReference>
<dbReference type="InterPro" id="IPR050127">
    <property type="entry name" value="Serine_Proteases_S1"/>
</dbReference>
<keyword evidence="2 5" id="KW-0378">Hydrolase</keyword>
<feature type="non-terminal residue" evidence="7">
    <location>
        <position position="240"/>
    </location>
</feature>
<organism evidence="7 8">
    <name type="scientific">Nematostella vectensis</name>
    <name type="common">Starlet sea anemone</name>
    <dbReference type="NCBI Taxonomy" id="45351"/>
    <lineage>
        <taxon>Eukaryota</taxon>
        <taxon>Metazoa</taxon>
        <taxon>Cnidaria</taxon>
        <taxon>Anthozoa</taxon>
        <taxon>Hexacorallia</taxon>
        <taxon>Actiniaria</taxon>
        <taxon>Edwardsiidae</taxon>
        <taxon>Nematostella</taxon>
    </lineage>
</organism>
<dbReference type="Gene3D" id="2.40.10.10">
    <property type="entry name" value="Trypsin-like serine proteases"/>
    <property type="match status" value="1"/>
</dbReference>
<keyword evidence="4" id="KW-1015">Disulfide bond</keyword>
<dbReference type="PROSITE" id="PS00134">
    <property type="entry name" value="TRYPSIN_HIS"/>
    <property type="match status" value="1"/>
</dbReference>
<protein>
    <recommendedName>
        <fullName evidence="6">Peptidase S1 domain-containing protein</fullName>
    </recommendedName>
</protein>
<accession>A7RKX8</accession>
<dbReference type="PhylomeDB" id="A7RKX8"/>
<dbReference type="Pfam" id="PF00089">
    <property type="entry name" value="Trypsin"/>
    <property type="match status" value="1"/>
</dbReference>
<evidence type="ECO:0000256" key="2">
    <source>
        <dbReference type="ARBA" id="ARBA00022801"/>
    </source>
</evidence>
<keyword evidence="8" id="KW-1185">Reference proteome</keyword>
<evidence type="ECO:0000256" key="1">
    <source>
        <dbReference type="ARBA" id="ARBA00022670"/>
    </source>
</evidence>
<dbReference type="SUPFAM" id="SSF50494">
    <property type="entry name" value="Trypsin-like serine proteases"/>
    <property type="match status" value="1"/>
</dbReference>
<reference evidence="7 8" key="1">
    <citation type="journal article" date="2007" name="Science">
        <title>Sea anemone genome reveals ancestral eumetazoan gene repertoire and genomic organization.</title>
        <authorList>
            <person name="Putnam N.H."/>
            <person name="Srivastava M."/>
            <person name="Hellsten U."/>
            <person name="Dirks B."/>
            <person name="Chapman J."/>
            <person name="Salamov A."/>
            <person name="Terry A."/>
            <person name="Shapiro H."/>
            <person name="Lindquist E."/>
            <person name="Kapitonov V.V."/>
            <person name="Jurka J."/>
            <person name="Genikhovich G."/>
            <person name="Grigoriev I.V."/>
            <person name="Lucas S.M."/>
            <person name="Steele R.E."/>
            <person name="Finnerty J.R."/>
            <person name="Technau U."/>
            <person name="Martindale M.Q."/>
            <person name="Rokhsar D.S."/>
        </authorList>
    </citation>
    <scope>NUCLEOTIDE SEQUENCE [LARGE SCALE GENOMIC DNA]</scope>
    <source>
        <strain evidence="8">CH2 X CH6</strain>
    </source>
</reference>
<dbReference type="eggNOG" id="KOG3627">
    <property type="taxonomic scope" value="Eukaryota"/>
</dbReference>
<dbReference type="InterPro" id="IPR001314">
    <property type="entry name" value="Peptidase_S1A"/>
</dbReference>
<name>A7RKX8_NEMVE</name>
<dbReference type="GO" id="GO:0005615">
    <property type="term" value="C:extracellular space"/>
    <property type="evidence" value="ECO:0000318"/>
    <property type="project" value="GO_Central"/>
</dbReference>
<dbReference type="AlphaFoldDB" id="A7RKX8"/>
<dbReference type="MEROPS" id="S01.247"/>
<dbReference type="STRING" id="45351.A7RKX8"/>
<keyword evidence="3 5" id="KW-0720">Serine protease</keyword>
<dbReference type="InterPro" id="IPR009003">
    <property type="entry name" value="Peptidase_S1_PA"/>
</dbReference>
<evidence type="ECO:0000256" key="5">
    <source>
        <dbReference type="RuleBase" id="RU363034"/>
    </source>
</evidence>
<dbReference type="PROSITE" id="PS50240">
    <property type="entry name" value="TRYPSIN_DOM"/>
    <property type="match status" value="1"/>
</dbReference>
<feature type="domain" description="Peptidase S1" evidence="6">
    <location>
        <begin position="2"/>
        <end position="240"/>
    </location>
</feature>
<dbReference type="InterPro" id="IPR001254">
    <property type="entry name" value="Trypsin_dom"/>
</dbReference>
<dbReference type="FunCoup" id="A7RKX8">
    <property type="interactions" value="5"/>
</dbReference>
<dbReference type="PRINTS" id="PR00722">
    <property type="entry name" value="CHYMOTRYPSIN"/>
</dbReference>
<dbReference type="Proteomes" id="UP000001593">
    <property type="component" value="Unassembled WGS sequence"/>
</dbReference>
<evidence type="ECO:0000256" key="4">
    <source>
        <dbReference type="ARBA" id="ARBA00023157"/>
    </source>
</evidence>
<evidence type="ECO:0000313" key="8">
    <source>
        <dbReference type="Proteomes" id="UP000001593"/>
    </source>
</evidence>